<evidence type="ECO:0000313" key="8">
    <source>
        <dbReference type="Proteomes" id="UP000714275"/>
    </source>
</evidence>
<feature type="domain" description="AAA+ ATPase" evidence="6">
    <location>
        <begin position="173"/>
        <end position="325"/>
    </location>
</feature>
<dbReference type="EMBL" id="JABBWD010000009">
    <property type="protein sequence ID" value="KAG1780209.1"/>
    <property type="molecule type" value="Genomic_DNA"/>
</dbReference>
<protein>
    <submittedName>
        <fullName evidence="7">P-loop containing nucleoside triphosphate hydrolase protein</fullName>
    </submittedName>
</protein>
<keyword evidence="7" id="KW-0378">Hydrolase</keyword>
<dbReference type="AlphaFoldDB" id="A0A9P7D5I0"/>
<sequence length="460" mass="51297">MSTSHSDMDESKPNVIWTVHVEVRLSTKSRRRVDVIQGLVRDYITTNYDPITLPSVLGGWEADPTLASSVDRIAISESACPSMTLRLKDVLLEIHAYQLHETDAVEEYANGTPGRDGEENVLAASVCELPCKAWEGLWDGLIYSDNIKLKLLDYIHATFVLSDADVDFNLVTWNRVVLLHGPPGTGKTSLCRALAQKLSIRLSHRYSQSRLLEINSHSLFSRWFSESGKLVQRLFSNIMEMVEDEDCFVVVLIDEVESLTAARAGAMAGTEPSDGLRVVNALLTQLDKLRYQKNVLVMSTSNLAKAIDSAFVDRADIIQYVDLPPREAIYEILRSSLCEFIKKGILRGTTVLALDLALYLERNNSNRSRESETMLPYSPEDLAASKLLALADKCRAQQLSGRALRRLPVLALARYIGTGVSTSSTISNLNNSRFQTDIHLWLDTMEKVLDDRAADHGKLL</sequence>
<dbReference type="GO" id="GO:0051598">
    <property type="term" value="P:meiotic recombination checkpoint signaling"/>
    <property type="evidence" value="ECO:0007669"/>
    <property type="project" value="TreeGrafter"/>
</dbReference>
<dbReference type="GO" id="GO:0016887">
    <property type="term" value="F:ATP hydrolysis activity"/>
    <property type="evidence" value="ECO:0007669"/>
    <property type="project" value="InterPro"/>
</dbReference>
<keyword evidence="4" id="KW-0469">Meiosis</keyword>
<gene>
    <name evidence="7" type="ORF">EV702DRAFT_1194351</name>
</gene>
<evidence type="ECO:0000256" key="4">
    <source>
        <dbReference type="ARBA" id="ARBA00023254"/>
    </source>
</evidence>
<evidence type="ECO:0000259" key="6">
    <source>
        <dbReference type="SMART" id="SM00382"/>
    </source>
</evidence>
<evidence type="ECO:0000256" key="2">
    <source>
        <dbReference type="ARBA" id="ARBA00022741"/>
    </source>
</evidence>
<dbReference type="Gene3D" id="3.40.50.300">
    <property type="entry name" value="P-loop containing nucleotide triphosphate hydrolases"/>
    <property type="match status" value="1"/>
</dbReference>
<dbReference type="PANTHER" id="PTHR45991">
    <property type="entry name" value="PACHYTENE CHECKPOINT PROTEIN 2"/>
    <property type="match status" value="1"/>
</dbReference>
<dbReference type="InterPro" id="IPR044539">
    <property type="entry name" value="Pch2-like"/>
</dbReference>
<evidence type="ECO:0000313" key="7">
    <source>
        <dbReference type="EMBL" id="KAG1780209.1"/>
    </source>
</evidence>
<reference evidence="7" key="1">
    <citation type="journal article" date="2020" name="New Phytol.">
        <title>Comparative genomics reveals dynamic genome evolution in host specialist ectomycorrhizal fungi.</title>
        <authorList>
            <person name="Lofgren L.A."/>
            <person name="Nguyen N.H."/>
            <person name="Vilgalys R."/>
            <person name="Ruytinx J."/>
            <person name="Liao H.L."/>
            <person name="Branco S."/>
            <person name="Kuo A."/>
            <person name="LaButti K."/>
            <person name="Lipzen A."/>
            <person name="Andreopoulos W."/>
            <person name="Pangilinan J."/>
            <person name="Riley R."/>
            <person name="Hundley H."/>
            <person name="Na H."/>
            <person name="Barry K."/>
            <person name="Grigoriev I.V."/>
            <person name="Stajich J.E."/>
            <person name="Kennedy P.G."/>
        </authorList>
    </citation>
    <scope>NUCLEOTIDE SEQUENCE</scope>
    <source>
        <strain evidence="7">DOB743</strain>
    </source>
</reference>
<dbReference type="GO" id="GO:0005524">
    <property type="term" value="F:ATP binding"/>
    <property type="evidence" value="ECO:0007669"/>
    <property type="project" value="UniProtKB-KW"/>
</dbReference>
<dbReference type="Proteomes" id="UP000714275">
    <property type="component" value="Unassembled WGS sequence"/>
</dbReference>
<dbReference type="InterPro" id="IPR027417">
    <property type="entry name" value="P-loop_NTPase"/>
</dbReference>
<dbReference type="Pfam" id="PF23563">
    <property type="entry name" value="TRIP13_N"/>
    <property type="match status" value="1"/>
</dbReference>
<dbReference type="InterPro" id="IPR003959">
    <property type="entry name" value="ATPase_AAA_core"/>
</dbReference>
<dbReference type="GO" id="GO:0005694">
    <property type="term" value="C:chromosome"/>
    <property type="evidence" value="ECO:0007669"/>
    <property type="project" value="TreeGrafter"/>
</dbReference>
<dbReference type="SMART" id="SM00382">
    <property type="entry name" value="AAA"/>
    <property type="match status" value="1"/>
</dbReference>
<accession>A0A9P7D5I0</accession>
<evidence type="ECO:0000256" key="5">
    <source>
        <dbReference type="RuleBase" id="RU003651"/>
    </source>
</evidence>
<dbReference type="Pfam" id="PF23242">
    <property type="entry name" value="AAA_lid_TRIP13_C"/>
    <property type="match status" value="1"/>
</dbReference>
<dbReference type="InterPro" id="IPR003960">
    <property type="entry name" value="ATPase_AAA_CS"/>
</dbReference>
<dbReference type="OrthoDB" id="10042665at2759"/>
<organism evidence="7 8">
    <name type="scientific">Suillus placidus</name>
    <dbReference type="NCBI Taxonomy" id="48579"/>
    <lineage>
        <taxon>Eukaryota</taxon>
        <taxon>Fungi</taxon>
        <taxon>Dikarya</taxon>
        <taxon>Basidiomycota</taxon>
        <taxon>Agaricomycotina</taxon>
        <taxon>Agaricomycetes</taxon>
        <taxon>Agaricomycetidae</taxon>
        <taxon>Boletales</taxon>
        <taxon>Suillineae</taxon>
        <taxon>Suillaceae</taxon>
        <taxon>Suillus</taxon>
    </lineage>
</organism>
<dbReference type="Pfam" id="PF00004">
    <property type="entry name" value="AAA"/>
    <property type="match status" value="1"/>
</dbReference>
<comment type="similarity">
    <text evidence="1">Belongs to the AAA ATPase family. PCH2 subfamily.</text>
</comment>
<keyword evidence="2 5" id="KW-0547">Nucleotide-binding</keyword>
<dbReference type="GO" id="GO:0007131">
    <property type="term" value="P:reciprocal meiotic recombination"/>
    <property type="evidence" value="ECO:0007669"/>
    <property type="project" value="TreeGrafter"/>
</dbReference>
<name>A0A9P7D5I0_9AGAM</name>
<dbReference type="PROSITE" id="PS00674">
    <property type="entry name" value="AAA"/>
    <property type="match status" value="1"/>
</dbReference>
<comment type="caution">
    <text evidence="7">The sequence shown here is derived from an EMBL/GenBank/DDBJ whole genome shotgun (WGS) entry which is preliminary data.</text>
</comment>
<dbReference type="InterPro" id="IPR058249">
    <property type="entry name" value="Pch2_C"/>
</dbReference>
<dbReference type="GO" id="GO:0005634">
    <property type="term" value="C:nucleus"/>
    <property type="evidence" value="ECO:0007669"/>
    <property type="project" value="TreeGrafter"/>
</dbReference>
<keyword evidence="3 5" id="KW-0067">ATP-binding</keyword>
<evidence type="ECO:0000256" key="3">
    <source>
        <dbReference type="ARBA" id="ARBA00022840"/>
    </source>
</evidence>
<keyword evidence="8" id="KW-1185">Reference proteome</keyword>
<dbReference type="InterPro" id="IPR003593">
    <property type="entry name" value="AAA+_ATPase"/>
</dbReference>
<dbReference type="FunFam" id="3.40.50.300:FF:001494">
    <property type="entry name" value="Pachytene checkpoint component Pch2"/>
    <property type="match status" value="1"/>
</dbReference>
<evidence type="ECO:0000256" key="1">
    <source>
        <dbReference type="ARBA" id="ARBA00007271"/>
    </source>
</evidence>
<dbReference type="PANTHER" id="PTHR45991:SF1">
    <property type="entry name" value="PACHYTENE CHECKPOINT PROTEIN 2 HOMOLOG"/>
    <property type="match status" value="1"/>
</dbReference>
<dbReference type="SUPFAM" id="SSF52540">
    <property type="entry name" value="P-loop containing nucleoside triphosphate hydrolases"/>
    <property type="match status" value="1"/>
</dbReference>
<proteinExistence type="inferred from homology"/>